<name>A0A1T1AZ65_RHOFE</name>
<dbReference type="EMBL" id="MTJN01000002">
    <property type="protein sequence ID" value="OOV09150.1"/>
    <property type="molecule type" value="Genomic_DNA"/>
</dbReference>
<gene>
    <name evidence="4" type="ORF">RF819_14120</name>
    <name evidence="5" type="ORF">RF819_20795</name>
</gene>
<protein>
    <recommendedName>
        <fullName evidence="7">Cystathionine gamma-synthase</fullName>
    </recommendedName>
</protein>
<dbReference type="InterPro" id="IPR015424">
    <property type="entry name" value="PyrdxlP-dep_Trfase"/>
</dbReference>
<evidence type="ECO:0000256" key="2">
    <source>
        <dbReference type="ARBA" id="ARBA00022898"/>
    </source>
</evidence>
<comment type="caution">
    <text evidence="5">The sequence shown here is derived from an EMBL/GenBank/DDBJ whole genome shotgun (WGS) entry which is preliminary data.</text>
</comment>
<dbReference type="InterPro" id="IPR000277">
    <property type="entry name" value="Cys/Met-Metab_PyrdxlP-dep_enz"/>
</dbReference>
<evidence type="ECO:0008006" key="7">
    <source>
        <dbReference type="Google" id="ProtNLM"/>
    </source>
</evidence>
<keyword evidence="6" id="KW-1185">Reference proteome</keyword>
<reference evidence="5 6" key="1">
    <citation type="submission" date="2017-01" db="EMBL/GenBank/DDBJ databases">
        <title>Genome sequencing of Rhodoferax fermentans JCM 7819.</title>
        <authorList>
            <person name="Kim Y.J."/>
            <person name="Farh M.E.-A."/>
            <person name="Yang D.-C."/>
        </authorList>
    </citation>
    <scope>NUCLEOTIDE SEQUENCE [LARGE SCALE GENOMIC DNA]</scope>
    <source>
        <strain evidence="5 6">JCM 7819</strain>
    </source>
</reference>
<dbReference type="GO" id="GO:0030170">
    <property type="term" value="F:pyridoxal phosphate binding"/>
    <property type="evidence" value="ECO:0007669"/>
    <property type="project" value="InterPro"/>
</dbReference>
<dbReference type="Gene3D" id="3.90.1150.10">
    <property type="entry name" value="Aspartate Aminotransferase, domain 1"/>
    <property type="match status" value="1"/>
</dbReference>
<comment type="cofactor">
    <cofactor evidence="1 3">
        <name>pyridoxal 5'-phosphate</name>
        <dbReference type="ChEBI" id="CHEBI:597326"/>
    </cofactor>
</comment>
<evidence type="ECO:0000313" key="4">
    <source>
        <dbReference type="EMBL" id="OOV09150.1"/>
    </source>
</evidence>
<dbReference type="Proteomes" id="UP000190750">
    <property type="component" value="Unassembled WGS sequence"/>
</dbReference>
<dbReference type="Pfam" id="PF01053">
    <property type="entry name" value="Cys_Met_Meta_PP"/>
    <property type="match status" value="1"/>
</dbReference>
<evidence type="ECO:0000256" key="3">
    <source>
        <dbReference type="RuleBase" id="RU362118"/>
    </source>
</evidence>
<evidence type="ECO:0000313" key="5">
    <source>
        <dbReference type="EMBL" id="OOV09341.1"/>
    </source>
</evidence>
<comment type="similarity">
    <text evidence="3">Belongs to the trans-sulfuration enzymes family.</text>
</comment>
<dbReference type="AlphaFoldDB" id="A0A1T1AZ65"/>
<proteinExistence type="inferred from homology"/>
<dbReference type="EMBL" id="MTJN01000002">
    <property type="protein sequence ID" value="OOV09341.1"/>
    <property type="molecule type" value="Genomic_DNA"/>
</dbReference>
<accession>A0A1T1AZ65</accession>
<keyword evidence="2 3" id="KW-0663">Pyridoxal phosphate</keyword>
<organism evidence="5 6">
    <name type="scientific">Rhodoferax fermentans</name>
    <dbReference type="NCBI Taxonomy" id="28066"/>
    <lineage>
        <taxon>Bacteria</taxon>
        <taxon>Pseudomonadati</taxon>
        <taxon>Pseudomonadota</taxon>
        <taxon>Betaproteobacteria</taxon>
        <taxon>Burkholderiales</taxon>
        <taxon>Comamonadaceae</taxon>
        <taxon>Rhodoferax</taxon>
    </lineage>
</organism>
<evidence type="ECO:0000313" key="6">
    <source>
        <dbReference type="Proteomes" id="UP000190750"/>
    </source>
</evidence>
<dbReference type="SUPFAM" id="SSF53383">
    <property type="entry name" value="PLP-dependent transferases"/>
    <property type="match status" value="1"/>
</dbReference>
<evidence type="ECO:0000256" key="1">
    <source>
        <dbReference type="ARBA" id="ARBA00001933"/>
    </source>
</evidence>
<dbReference type="GO" id="GO:0019346">
    <property type="term" value="P:transsulfuration"/>
    <property type="evidence" value="ECO:0007669"/>
    <property type="project" value="InterPro"/>
</dbReference>
<sequence>MLRLSVGLEDADDLIADLEQALG</sequence>
<dbReference type="InterPro" id="IPR015422">
    <property type="entry name" value="PyrdxlP-dep_Trfase_small"/>
</dbReference>